<dbReference type="AlphaFoldDB" id="A0A239FEJ3"/>
<proteinExistence type="inferred from homology"/>
<dbReference type="Proteomes" id="UP000198304">
    <property type="component" value="Unassembled WGS sequence"/>
</dbReference>
<evidence type="ECO:0000313" key="8">
    <source>
        <dbReference type="EMBL" id="SNS54504.1"/>
    </source>
</evidence>
<keyword evidence="4 6" id="KW-0378">Hydrolase</keyword>
<dbReference type="PANTHER" id="PTHR33992">
    <property type="entry name" value="RIBONUCLEASE P PROTEIN COMPONENT"/>
    <property type="match status" value="1"/>
</dbReference>
<dbReference type="GO" id="GO:0000049">
    <property type="term" value="F:tRNA binding"/>
    <property type="evidence" value="ECO:0007669"/>
    <property type="project" value="UniProtKB-UniRule"/>
</dbReference>
<dbReference type="EC" id="3.1.26.5" evidence="6 7"/>
<evidence type="ECO:0000256" key="6">
    <source>
        <dbReference type="HAMAP-Rule" id="MF_00227"/>
    </source>
</evidence>
<comment type="similarity">
    <text evidence="6">Belongs to the RnpA family.</text>
</comment>
<dbReference type="InterPro" id="IPR014721">
    <property type="entry name" value="Ribsml_uS5_D2-typ_fold_subgr"/>
</dbReference>
<reference evidence="8 9" key="1">
    <citation type="submission" date="2017-06" db="EMBL/GenBank/DDBJ databases">
        <authorList>
            <person name="Kim H.J."/>
            <person name="Triplett B.A."/>
        </authorList>
    </citation>
    <scope>NUCLEOTIDE SEQUENCE [LARGE SCALE GENOMIC DNA]</scope>
    <source>
        <strain evidence="8 9">SCA</strain>
    </source>
</reference>
<dbReference type="OrthoDB" id="9810867at2"/>
<keyword evidence="9" id="KW-1185">Reference proteome</keyword>
<sequence>MKAANRLRKNNEFRRVYKEGNSMANRLLILYIRKNDLDYNRAGFTVSKKVGKSVVRSKVKRQIRESYRLNDDKVIQGYDLVFVARTGCSEATYKEIESALLHLLGKKKLLSKR</sequence>
<evidence type="ECO:0000313" key="9">
    <source>
        <dbReference type="Proteomes" id="UP000198304"/>
    </source>
</evidence>
<dbReference type="InterPro" id="IPR000100">
    <property type="entry name" value="RNase_P"/>
</dbReference>
<evidence type="ECO:0000256" key="2">
    <source>
        <dbReference type="ARBA" id="ARBA00022722"/>
    </source>
</evidence>
<keyword evidence="3 6" id="KW-0255">Endonuclease</keyword>
<evidence type="ECO:0000256" key="7">
    <source>
        <dbReference type="NCBIfam" id="TIGR00188"/>
    </source>
</evidence>
<gene>
    <name evidence="6" type="primary">rnpA</name>
    <name evidence="8" type="ORF">SAMN05446037_1012120</name>
</gene>
<evidence type="ECO:0000256" key="4">
    <source>
        <dbReference type="ARBA" id="ARBA00022801"/>
    </source>
</evidence>
<keyword evidence="5 6" id="KW-0694">RNA-binding</keyword>
<dbReference type="PANTHER" id="PTHR33992:SF1">
    <property type="entry name" value="RIBONUCLEASE P PROTEIN COMPONENT"/>
    <property type="match status" value="1"/>
</dbReference>
<dbReference type="RefSeq" id="WP_089283430.1">
    <property type="nucleotide sequence ID" value="NZ_FZOJ01000012.1"/>
</dbReference>
<keyword evidence="2 6" id="KW-0540">Nuclease</keyword>
<dbReference type="EMBL" id="FZOJ01000012">
    <property type="protein sequence ID" value="SNS54504.1"/>
    <property type="molecule type" value="Genomic_DNA"/>
</dbReference>
<evidence type="ECO:0000256" key="5">
    <source>
        <dbReference type="ARBA" id="ARBA00022884"/>
    </source>
</evidence>
<dbReference type="InterPro" id="IPR020568">
    <property type="entry name" value="Ribosomal_Su5_D2-typ_SF"/>
</dbReference>
<accession>A0A239FEJ3</accession>
<dbReference type="GO" id="GO:0001682">
    <property type="term" value="P:tRNA 5'-leader removal"/>
    <property type="evidence" value="ECO:0007669"/>
    <property type="project" value="UniProtKB-UniRule"/>
</dbReference>
<keyword evidence="1 6" id="KW-0819">tRNA processing</keyword>
<comment type="function">
    <text evidence="6">RNaseP catalyzes the removal of the 5'-leader sequence from pre-tRNA to produce the mature 5'-terminus. It can also cleave other RNA substrates such as 4.5S RNA. The protein component plays an auxiliary but essential role in vivo by binding to the 5'-leader sequence and broadening the substrate specificity of the ribozyme.</text>
</comment>
<dbReference type="Pfam" id="PF00825">
    <property type="entry name" value="Ribonuclease_P"/>
    <property type="match status" value="1"/>
</dbReference>
<dbReference type="NCBIfam" id="TIGR00188">
    <property type="entry name" value="rnpA"/>
    <property type="match status" value="1"/>
</dbReference>
<evidence type="ECO:0000256" key="1">
    <source>
        <dbReference type="ARBA" id="ARBA00022694"/>
    </source>
</evidence>
<name>A0A239FEJ3_9FIRM</name>
<protein>
    <recommendedName>
        <fullName evidence="6 7">Ribonuclease P protein component</fullName>
        <shortName evidence="6">RNase P protein</shortName>
        <shortName evidence="6">RNaseP protein</shortName>
        <ecNumber evidence="6 7">3.1.26.5</ecNumber>
    </recommendedName>
    <alternativeName>
        <fullName evidence="6">Protein C5</fullName>
    </alternativeName>
</protein>
<organism evidence="8 9">
    <name type="scientific">Anaerovirgula multivorans</name>
    <dbReference type="NCBI Taxonomy" id="312168"/>
    <lineage>
        <taxon>Bacteria</taxon>
        <taxon>Bacillati</taxon>
        <taxon>Bacillota</taxon>
        <taxon>Clostridia</taxon>
        <taxon>Peptostreptococcales</taxon>
        <taxon>Natronincolaceae</taxon>
        <taxon>Anaerovirgula</taxon>
    </lineage>
</organism>
<dbReference type="GO" id="GO:0004526">
    <property type="term" value="F:ribonuclease P activity"/>
    <property type="evidence" value="ECO:0007669"/>
    <property type="project" value="UniProtKB-UniRule"/>
</dbReference>
<evidence type="ECO:0000256" key="3">
    <source>
        <dbReference type="ARBA" id="ARBA00022759"/>
    </source>
</evidence>
<dbReference type="Gene3D" id="3.30.230.10">
    <property type="match status" value="1"/>
</dbReference>
<dbReference type="SUPFAM" id="SSF54211">
    <property type="entry name" value="Ribosomal protein S5 domain 2-like"/>
    <property type="match status" value="1"/>
</dbReference>
<dbReference type="GO" id="GO:0030677">
    <property type="term" value="C:ribonuclease P complex"/>
    <property type="evidence" value="ECO:0007669"/>
    <property type="project" value="TreeGrafter"/>
</dbReference>
<comment type="subunit">
    <text evidence="6">Consists of a catalytic RNA component (M1 or rnpB) and a protein subunit.</text>
</comment>
<dbReference type="GO" id="GO:0042781">
    <property type="term" value="F:3'-tRNA processing endoribonuclease activity"/>
    <property type="evidence" value="ECO:0007669"/>
    <property type="project" value="TreeGrafter"/>
</dbReference>
<dbReference type="HAMAP" id="MF_00227">
    <property type="entry name" value="RNase_P"/>
    <property type="match status" value="1"/>
</dbReference>
<comment type="catalytic activity">
    <reaction evidence="6">
        <text>Endonucleolytic cleavage of RNA, removing 5'-extranucleotides from tRNA precursor.</text>
        <dbReference type="EC" id="3.1.26.5"/>
    </reaction>
</comment>